<gene>
    <name evidence="2" type="ORF">GCM10009864_47120</name>
</gene>
<sequence length="130" mass="14076">MPASRTPVSDAYPATATLKTIAATAVMAVMAVRETARPSLVPHDGDRRRSSSLRDRAAPARVCTKREERIERSLAVATTATPGPNNTTEIRRSRSHSDPRGHVPASLPRRHTTRVRSGPAVLASPRDHRG</sequence>
<feature type="compositionally biased region" description="Basic and acidic residues" evidence="1">
    <location>
        <begin position="89"/>
        <end position="101"/>
    </location>
</feature>
<evidence type="ECO:0000313" key="3">
    <source>
        <dbReference type="Proteomes" id="UP001500994"/>
    </source>
</evidence>
<organism evidence="2 3">
    <name type="scientific">Streptomyces lunalinharesii</name>
    <dbReference type="NCBI Taxonomy" id="333384"/>
    <lineage>
        <taxon>Bacteria</taxon>
        <taxon>Bacillati</taxon>
        <taxon>Actinomycetota</taxon>
        <taxon>Actinomycetes</taxon>
        <taxon>Kitasatosporales</taxon>
        <taxon>Streptomycetaceae</taxon>
        <taxon>Streptomyces</taxon>
    </lineage>
</organism>
<dbReference type="Proteomes" id="UP001500994">
    <property type="component" value="Unassembled WGS sequence"/>
</dbReference>
<keyword evidence="3" id="KW-1185">Reference proteome</keyword>
<comment type="caution">
    <text evidence="2">The sequence shown here is derived from an EMBL/GenBank/DDBJ whole genome shotgun (WGS) entry which is preliminary data.</text>
</comment>
<feature type="compositionally biased region" description="Low complexity" evidence="1">
    <location>
        <begin position="77"/>
        <end position="88"/>
    </location>
</feature>
<name>A0ABP6ERR5_9ACTN</name>
<proteinExistence type="predicted"/>
<feature type="compositionally biased region" description="Basic and acidic residues" evidence="1">
    <location>
        <begin position="43"/>
        <end position="72"/>
    </location>
</feature>
<evidence type="ECO:0000313" key="2">
    <source>
        <dbReference type="EMBL" id="GAA2671415.1"/>
    </source>
</evidence>
<evidence type="ECO:0000256" key="1">
    <source>
        <dbReference type="SAM" id="MobiDB-lite"/>
    </source>
</evidence>
<feature type="region of interest" description="Disordered" evidence="1">
    <location>
        <begin position="34"/>
        <end position="130"/>
    </location>
</feature>
<reference evidence="3" key="1">
    <citation type="journal article" date="2019" name="Int. J. Syst. Evol. Microbiol.">
        <title>The Global Catalogue of Microorganisms (GCM) 10K type strain sequencing project: providing services to taxonomists for standard genome sequencing and annotation.</title>
        <authorList>
            <consortium name="The Broad Institute Genomics Platform"/>
            <consortium name="The Broad Institute Genome Sequencing Center for Infectious Disease"/>
            <person name="Wu L."/>
            <person name="Ma J."/>
        </authorList>
    </citation>
    <scope>NUCLEOTIDE SEQUENCE [LARGE SCALE GENOMIC DNA]</scope>
    <source>
        <strain evidence="3">JCM 16374</strain>
    </source>
</reference>
<protein>
    <submittedName>
        <fullName evidence="2">Uncharacterized protein</fullName>
    </submittedName>
</protein>
<dbReference type="EMBL" id="BAAARK010000016">
    <property type="protein sequence ID" value="GAA2671415.1"/>
    <property type="molecule type" value="Genomic_DNA"/>
</dbReference>
<accession>A0ABP6ERR5</accession>